<comment type="function">
    <text evidence="8">Transfers the 4'-phosphopantetheine moiety from coenzyme A to a Ser of acyl-carrier-protein.</text>
</comment>
<comment type="cofactor">
    <cofactor evidence="8">
        <name>Mg(2+)</name>
        <dbReference type="ChEBI" id="CHEBI:18420"/>
    </cofactor>
</comment>
<comment type="catalytic activity">
    <reaction evidence="8">
        <text>apo-[ACP] + CoA = holo-[ACP] + adenosine 3',5'-bisphosphate + H(+)</text>
        <dbReference type="Rhea" id="RHEA:12068"/>
        <dbReference type="Rhea" id="RHEA-COMP:9685"/>
        <dbReference type="Rhea" id="RHEA-COMP:9690"/>
        <dbReference type="ChEBI" id="CHEBI:15378"/>
        <dbReference type="ChEBI" id="CHEBI:29999"/>
        <dbReference type="ChEBI" id="CHEBI:57287"/>
        <dbReference type="ChEBI" id="CHEBI:58343"/>
        <dbReference type="ChEBI" id="CHEBI:64479"/>
        <dbReference type="EC" id="2.7.8.7"/>
    </reaction>
</comment>
<dbReference type="RefSeq" id="WP_014453094.1">
    <property type="nucleotide sequence ID" value="NC_017096.1"/>
</dbReference>
<dbReference type="GO" id="GO:0000287">
    <property type="term" value="F:magnesium ion binding"/>
    <property type="evidence" value="ECO:0007669"/>
    <property type="project" value="UniProtKB-UniRule"/>
</dbReference>
<dbReference type="AlphaFoldDB" id="A0A7U6JFW7"/>
<comment type="subcellular location">
    <subcellularLocation>
        <location evidence="8">Cytoplasm</location>
    </subcellularLocation>
</comment>
<feature type="binding site" evidence="8">
    <location>
        <position position="57"/>
    </location>
    <ligand>
        <name>Mg(2+)</name>
        <dbReference type="ChEBI" id="CHEBI:18420"/>
    </ligand>
</feature>
<keyword evidence="2 8" id="KW-0808">Transferase</keyword>
<keyword evidence="6 8" id="KW-0443">Lipid metabolism</keyword>
<evidence type="ECO:0000256" key="2">
    <source>
        <dbReference type="ARBA" id="ARBA00022679"/>
    </source>
</evidence>
<name>A0A7U6JFW7_CALEA</name>
<feature type="domain" description="4'-phosphopantetheinyl transferase" evidence="9">
    <location>
        <begin position="4"/>
        <end position="105"/>
    </location>
</feature>
<keyword evidence="1 8" id="KW-0444">Lipid biosynthesis</keyword>
<keyword evidence="3 8" id="KW-0479">Metal-binding</keyword>
<dbReference type="Pfam" id="PF01648">
    <property type="entry name" value="ACPS"/>
    <property type="match status" value="1"/>
</dbReference>
<evidence type="ECO:0000256" key="1">
    <source>
        <dbReference type="ARBA" id="ARBA00022516"/>
    </source>
</evidence>
<dbReference type="GO" id="GO:0006633">
    <property type="term" value="P:fatty acid biosynthetic process"/>
    <property type="evidence" value="ECO:0007669"/>
    <property type="project" value="UniProtKB-UniRule"/>
</dbReference>
<evidence type="ECO:0000256" key="5">
    <source>
        <dbReference type="ARBA" id="ARBA00022842"/>
    </source>
</evidence>
<dbReference type="OrthoDB" id="517356at2"/>
<comment type="similarity">
    <text evidence="8">Belongs to the P-Pant transferase superfamily. AcpS family.</text>
</comment>
<dbReference type="NCBIfam" id="TIGR00556">
    <property type="entry name" value="pantethn_trn"/>
    <property type="match status" value="1"/>
</dbReference>
<keyword evidence="8" id="KW-0963">Cytoplasm</keyword>
<dbReference type="InterPro" id="IPR037143">
    <property type="entry name" value="4-PPantetheinyl_Trfase_dom_sf"/>
</dbReference>
<evidence type="ECO:0000256" key="8">
    <source>
        <dbReference type="HAMAP-Rule" id="MF_00101"/>
    </source>
</evidence>
<dbReference type="GO" id="GO:0008897">
    <property type="term" value="F:holo-[acyl-carrier-protein] synthase activity"/>
    <property type="evidence" value="ECO:0007669"/>
    <property type="project" value="UniProtKB-UniRule"/>
</dbReference>
<organism evidence="10 11">
    <name type="scientific">Caldisericum exile (strain DSM 21853 / NBRC 104410 / AZM16c01)</name>
    <dbReference type="NCBI Taxonomy" id="511051"/>
    <lineage>
        <taxon>Bacteria</taxon>
        <taxon>Pseudomonadati</taxon>
        <taxon>Caldisericota/Cryosericota group</taxon>
        <taxon>Caldisericota</taxon>
        <taxon>Caldisericia</taxon>
        <taxon>Caldisericales</taxon>
        <taxon>Caldisericaceae</taxon>
        <taxon>Caldisericum</taxon>
    </lineage>
</organism>
<dbReference type="InterPro" id="IPR008278">
    <property type="entry name" value="4-PPantetheinyl_Trfase_dom"/>
</dbReference>
<accession>A0A7U6JFW7</accession>
<evidence type="ECO:0000256" key="4">
    <source>
        <dbReference type="ARBA" id="ARBA00022832"/>
    </source>
</evidence>
<dbReference type="InterPro" id="IPR002582">
    <property type="entry name" value="ACPS"/>
</dbReference>
<keyword evidence="11" id="KW-1185">Reference proteome</keyword>
<sequence>MVKGVGIDIVSVKRIEKILNTYGYRFIKRILSDSELKELEKKGNTAEFLAGRFAVKEAITKTLDKATPFNQIEIIYNENSKPMVRNFPDIFISISHEKDFAIAVAIRVKI</sequence>
<evidence type="ECO:0000256" key="3">
    <source>
        <dbReference type="ARBA" id="ARBA00022723"/>
    </source>
</evidence>
<dbReference type="EC" id="2.7.8.7" evidence="8"/>
<proteinExistence type="inferred from homology"/>
<keyword evidence="5 8" id="KW-0460">Magnesium</keyword>
<dbReference type="InterPro" id="IPR004568">
    <property type="entry name" value="Ppantetheine-prot_Trfase_dom"/>
</dbReference>
<gene>
    <name evidence="8 10" type="primary">acpS</name>
    <name evidence="10" type="ordered locus">CSE_05640</name>
</gene>
<dbReference type="KEGG" id="cex:CSE_05640"/>
<dbReference type="HAMAP" id="MF_00101">
    <property type="entry name" value="AcpS"/>
    <property type="match status" value="1"/>
</dbReference>
<keyword evidence="7 8" id="KW-0275">Fatty acid biosynthesis</keyword>
<dbReference type="SUPFAM" id="SSF56214">
    <property type="entry name" value="4'-phosphopantetheinyl transferase"/>
    <property type="match status" value="1"/>
</dbReference>
<dbReference type="EMBL" id="AP012051">
    <property type="protein sequence ID" value="BAL80690.1"/>
    <property type="molecule type" value="Genomic_DNA"/>
</dbReference>
<evidence type="ECO:0000313" key="11">
    <source>
        <dbReference type="Proteomes" id="UP000004793"/>
    </source>
</evidence>
<dbReference type="NCBIfam" id="TIGR00516">
    <property type="entry name" value="acpS"/>
    <property type="match status" value="1"/>
</dbReference>
<evidence type="ECO:0000259" key="9">
    <source>
        <dbReference type="Pfam" id="PF01648"/>
    </source>
</evidence>
<evidence type="ECO:0000256" key="7">
    <source>
        <dbReference type="ARBA" id="ARBA00023160"/>
    </source>
</evidence>
<feature type="binding site" evidence="8">
    <location>
        <position position="8"/>
    </location>
    <ligand>
        <name>Mg(2+)</name>
        <dbReference type="ChEBI" id="CHEBI:18420"/>
    </ligand>
</feature>
<evidence type="ECO:0000313" key="10">
    <source>
        <dbReference type="EMBL" id="BAL80690.1"/>
    </source>
</evidence>
<dbReference type="GO" id="GO:0005737">
    <property type="term" value="C:cytoplasm"/>
    <property type="evidence" value="ECO:0007669"/>
    <property type="project" value="UniProtKB-SubCell"/>
</dbReference>
<dbReference type="Proteomes" id="UP000004793">
    <property type="component" value="Chromosome"/>
</dbReference>
<evidence type="ECO:0000256" key="6">
    <source>
        <dbReference type="ARBA" id="ARBA00023098"/>
    </source>
</evidence>
<dbReference type="Gene3D" id="3.90.470.20">
    <property type="entry name" value="4'-phosphopantetheinyl transferase domain"/>
    <property type="match status" value="1"/>
</dbReference>
<reference evidence="10 11" key="1">
    <citation type="submission" date="2011-01" db="EMBL/GenBank/DDBJ databases">
        <title>Whole genome sequence of Caldisericum exile AZM16c01.</title>
        <authorList>
            <person name="Narita-Yamada S."/>
            <person name="Kawakoshi A."/>
            <person name="Nakamura S."/>
            <person name="Sasagawa M."/>
            <person name="Fukada J."/>
            <person name="Sekine M."/>
            <person name="Kato Y."/>
            <person name="Fukai R."/>
            <person name="Sasaki K."/>
            <person name="Hanamaki A."/>
            <person name="Narita H."/>
            <person name="Konno Y."/>
            <person name="Mori K."/>
            <person name="Yamazaki S."/>
            <person name="Suzuki K."/>
            <person name="Fujita N."/>
        </authorList>
    </citation>
    <scope>NUCLEOTIDE SEQUENCE [LARGE SCALE GENOMIC DNA]</scope>
    <source>
        <strain evidence="11">DSM 21853 / NBRC 104410 / AZM16c01</strain>
    </source>
</reference>
<protein>
    <recommendedName>
        <fullName evidence="8">Holo-[acyl-carrier-protein] synthase</fullName>
        <shortName evidence="8">Holo-ACP synthase</shortName>
        <ecNumber evidence="8">2.7.8.7</ecNumber>
    </recommendedName>
    <alternativeName>
        <fullName evidence="8">4'-phosphopantetheinyl transferase AcpS</fullName>
    </alternativeName>
</protein>
<keyword evidence="4 8" id="KW-0276">Fatty acid metabolism</keyword>